<organism evidence="4 5">
    <name type="scientific">Lysinibacillus macroides</name>
    <dbReference type="NCBI Taxonomy" id="33935"/>
    <lineage>
        <taxon>Bacteria</taxon>
        <taxon>Bacillati</taxon>
        <taxon>Bacillota</taxon>
        <taxon>Bacilli</taxon>
        <taxon>Bacillales</taxon>
        <taxon>Bacillaceae</taxon>
        <taxon>Lysinibacillus</taxon>
    </lineage>
</organism>
<dbReference type="Gene3D" id="3.30.70.1950">
    <property type="match status" value="1"/>
</dbReference>
<dbReference type="GO" id="GO:0030420">
    <property type="term" value="P:establishment of competence for transformation"/>
    <property type="evidence" value="ECO:0007669"/>
    <property type="project" value="UniProtKB-KW"/>
</dbReference>
<dbReference type="AlphaFoldDB" id="A0A0N0CW03"/>
<dbReference type="OrthoDB" id="2360201at2"/>
<evidence type="ECO:0000313" key="4">
    <source>
        <dbReference type="EMBL" id="KOY82421.1"/>
    </source>
</evidence>
<name>A0A0N0CW03_9BACI</name>
<dbReference type="GO" id="GO:0030674">
    <property type="term" value="F:protein-macromolecule adaptor activity"/>
    <property type="evidence" value="ECO:0007669"/>
    <property type="project" value="UniProtKB-UniRule"/>
</dbReference>
<comment type="caution">
    <text evidence="4">The sequence shown here is derived from an EMBL/GenBank/DDBJ whole genome shotgun (WGS) entry which is preliminary data.</text>
</comment>
<evidence type="ECO:0000256" key="1">
    <source>
        <dbReference type="ARBA" id="ARBA00005397"/>
    </source>
</evidence>
<sequence length="222" mass="26446">MDIERVNENTLKLFITYNDIEDRGYSREEIWYNRAKGEQLFWDMIDEVNTEDYFDVEGPIWIHINASEVGLEIIVTRAHILKDGETLDGHSNFDEHKDMFAPFDEVGEDLLSQLTQFGDMDESELFMDTDIYVYKFKDIDELIPVAKRMTDELVDSSLFKYENWYYLVVDFGNADEELNRHDRNAVIKEFLTPSNFTIHRLEEYGEKIMEFNCFETVRKYFA</sequence>
<dbReference type="PANTHER" id="PTHR39161">
    <property type="entry name" value="ADAPTER PROTEIN MECA"/>
    <property type="match status" value="1"/>
</dbReference>
<keyword evidence="3" id="KW-0178">Competence</keyword>
<dbReference type="PIRSF" id="PIRSF029008">
    <property type="entry name" value="MecA"/>
    <property type="match status" value="1"/>
</dbReference>
<dbReference type="PANTHER" id="PTHR39161:SF2">
    <property type="entry name" value="ADAPTER PROTEIN MECA 2"/>
    <property type="match status" value="1"/>
</dbReference>
<dbReference type="STRING" id="33935.ADM90_03500"/>
<dbReference type="GO" id="GO:0045808">
    <property type="term" value="P:negative regulation of establishment of competence for transformation"/>
    <property type="evidence" value="ECO:0007669"/>
    <property type="project" value="UniProtKB-UniRule"/>
</dbReference>
<dbReference type="InterPro" id="IPR038471">
    <property type="entry name" value="MecA_C_sf"/>
</dbReference>
<dbReference type="HAMAP" id="MF_01124">
    <property type="entry name" value="MecA"/>
    <property type="match status" value="1"/>
</dbReference>
<reference evidence="4 5" key="1">
    <citation type="submission" date="2015-07" db="EMBL/GenBank/DDBJ databases">
        <title>Genome sequencing project for genomic taxonomy and phylogenomics of Bacillus-like bacteria.</title>
        <authorList>
            <person name="Liu B."/>
            <person name="Wang J."/>
            <person name="Zhu Y."/>
            <person name="Liu G."/>
            <person name="Chen Q."/>
            <person name="Chen Z."/>
            <person name="Che J."/>
            <person name="Ge C."/>
            <person name="Shi H."/>
            <person name="Pan Z."/>
            <person name="Liu X."/>
        </authorList>
    </citation>
    <scope>NUCLEOTIDE SEQUENCE [LARGE SCALE GENOMIC DNA]</scope>
    <source>
        <strain evidence="4 5">DSM 54</strain>
    </source>
</reference>
<accession>A0A0N0CW03</accession>
<dbReference type="Pfam" id="PF05389">
    <property type="entry name" value="MecA"/>
    <property type="match status" value="1"/>
</dbReference>
<comment type="domain">
    <text evidence="3">The N-terminal domain has binding sites for ComK and probably for unfolded/aggregated proteins; the C-terminal domain interacts with ClpC.</text>
</comment>
<dbReference type="GO" id="GO:0030435">
    <property type="term" value="P:sporulation resulting in formation of a cellular spore"/>
    <property type="evidence" value="ECO:0007669"/>
    <property type="project" value="UniProtKB-KW"/>
</dbReference>
<keyword evidence="3" id="KW-0749">Sporulation</keyword>
<dbReference type="InterPro" id="IPR008681">
    <property type="entry name" value="Neg-reg_MecA"/>
</dbReference>
<dbReference type="RefSeq" id="WP_053993675.1">
    <property type="nucleotide sequence ID" value="NZ_CP065643.1"/>
</dbReference>
<evidence type="ECO:0000256" key="3">
    <source>
        <dbReference type="HAMAP-Rule" id="MF_01124"/>
    </source>
</evidence>
<gene>
    <name evidence="3" type="primary">mecA</name>
    <name evidence="4" type="ORF">ADM90_03500</name>
</gene>
<protein>
    <recommendedName>
        <fullName evidence="3">Adapter protein MecA</fullName>
    </recommendedName>
</protein>
<evidence type="ECO:0000256" key="2">
    <source>
        <dbReference type="ARBA" id="ARBA00011738"/>
    </source>
</evidence>
<comment type="subunit">
    <text evidence="2 3">Homodimer.</text>
</comment>
<dbReference type="EMBL" id="LGCI01000005">
    <property type="protein sequence ID" value="KOY82421.1"/>
    <property type="molecule type" value="Genomic_DNA"/>
</dbReference>
<dbReference type="PATRIC" id="fig|33935.3.peg.108"/>
<dbReference type="GO" id="GO:0042174">
    <property type="term" value="P:negative regulation of sporulation resulting in formation of a cellular spore"/>
    <property type="evidence" value="ECO:0007669"/>
    <property type="project" value="UniProtKB-UniRule"/>
</dbReference>
<proteinExistence type="inferred from homology"/>
<dbReference type="NCBIfam" id="NF002644">
    <property type="entry name" value="PRK02315.1-5"/>
    <property type="match status" value="1"/>
</dbReference>
<comment type="similarity">
    <text evidence="1 3">Belongs to the MecA family.</text>
</comment>
<keyword evidence="5" id="KW-1185">Reference proteome</keyword>
<comment type="function">
    <text evidence="3">Enables the recognition and targeting of unfolded and aggregated proteins to the ClpC protease or to other proteins involved in proteolysis. Acts negatively in the development of competence by binding ComK and recruiting it to the ClpCP protease. When overexpressed, inhibits sporulation. Also involved in Spx degradation by ClpC.</text>
</comment>
<evidence type="ECO:0000313" key="5">
    <source>
        <dbReference type="Proteomes" id="UP000037977"/>
    </source>
</evidence>
<dbReference type="Proteomes" id="UP000037977">
    <property type="component" value="Unassembled WGS sequence"/>
</dbReference>